<reference evidence="1" key="1">
    <citation type="submission" date="2023-03" db="EMBL/GenBank/DDBJ databases">
        <title>Massive genome expansion in bonnet fungi (Mycena s.s.) driven by repeated elements and novel gene families across ecological guilds.</title>
        <authorList>
            <consortium name="Lawrence Berkeley National Laboratory"/>
            <person name="Harder C.B."/>
            <person name="Miyauchi S."/>
            <person name="Viragh M."/>
            <person name="Kuo A."/>
            <person name="Thoen E."/>
            <person name="Andreopoulos B."/>
            <person name="Lu D."/>
            <person name="Skrede I."/>
            <person name="Drula E."/>
            <person name="Henrissat B."/>
            <person name="Morin E."/>
            <person name="Kohler A."/>
            <person name="Barry K."/>
            <person name="LaButti K."/>
            <person name="Morin E."/>
            <person name="Salamov A."/>
            <person name="Lipzen A."/>
            <person name="Mereny Z."/>
            <person name="Hegedus B."/>
            <person name="Baldrian P."/>
            <person name="Stursova M."/>
            <person name="Weitz H."/>
            <person name="Taylor A."/>
            <person name="Grigoriev I.V."/>
            <person name="Nagy L.G."/>
            <person name="Martin F."/>
            <person name="Kauserud H."/>
        </authorList>
    </citation>
    <scope>NUCLEOTIDE SEQUENCE</scope>
    <source>
        <strain evidence="1">CBHHK002</strain>
    </source>
</reference>
<dbReference type="Proteomes" id="UP001218218">
    <property type="component" value="Unassembled WGS sequence"/>
</dbReference>
<feature type="non-terminal residue" evidence="1">
    <location>
        <position position="1"/>
    </location>
</feature>
<sequence>PPMSDSELYSRLLFPKKHGCPLFHPQPFDDLPEPARKLGTEIGDVGLVTQDGAFDPIFNIRRAIDDPSNR</sequence>
<gene>
    <name evidence="1" type="ORF">DFH08DRAFT_662969</name>
</gene>
<protein>
    <submittedName>
        <fullName evidence="1">Uncharacterized protein</fullName>
    </submittedName>
</protein>
<evidence type="ECO:0000313" key="1">
    <source>
        <dbReference type="EMBL" id="KAJ7325430.1"/>
    </source>
</evidence>
<accession>A0AAD7EIS5</accession>
<feature type="non-terminal residue" evidence="1">
    <location>
        <position position="70"/>
    </location>
</feature>
<proteinExistence type="predicted"/>
<dbReference type="EMBL" id="JARIHO010000044">
    <property type="protein sequence ID" value="KAJ7325430.1"/>
    <property type="molecule type" value="Genomic_DNA"/>
</dbReference>
<comment type="caution">
    <text evidence="1">The sequence shown here is derived from an EMBL/GenBank/DDBJ whole genome shotgun (WGS) entry which is preliminary data.</text>
</comment>
<dbReference type="AlphaFoldDB" id="A0AAD7EIS5"/>
<name>A0AAD7EIS5_9AGAR</name>
<keyword evidence="2" id="KW-1185">Reference proteome</keyword>
<evidence type="ECO:0000313" key="2">
    <source>
        <dbReference type="Proteomes" id="UP001218218"/>
    </source>
</evidence>
<organism evidence="1 2">
    <name type="scientific">Mycena albidolilacea</name>
    <dbReference type="NCBI Taxonomy" id="1033008"/>
    <lineage>
        <taxon>Eukaryota</taxon>
        <taxon>Fungi</taxon>
        <taxon>Dikarya</taxon>
        <taxon>Basidiomycota</taxon>
        <taxon>Agaricomycotina</taxon>
        <taxon>Agaricomycetes</taxon>
        <taxon>Agaricomycetidae</taxon>
        <taxon>Agaricales</taxon>
        <taxon>Marasmiineae</taxon>
        <taxon>Mycenaceae</taxon>
        <taxon>Mycena</taxon>
    </lineage>
</organism>